<evidence type="ECO:0000256" key="1">
    <source>
        <dbReference type="SAM" id="MobiDB-lite"/>
    </source>
</evidence>
<dbReference type="InterPro" id="IPR008984">
    <property type="entry name" value="SMAD_FHA_dom_sf"/>
</dbReference>
<keyword evidence="5" id="KW-1185">Reference proteome</keyword>
<dbReference type="RefSeq" id="WP_025333668.1">
    <property type="nucleotide sequence ID" value="NZ_CP004078.1"/>
</dbReference>
<accession>X4Z8R8</accession>
<dbReference type="SUPFAM" id="SSF49879">
    <property type="entry name" value="SMAD/FHA domain"/>
    <property type="match status" value="1"/>
</dbReference>
<dbReference type="SMART" id="SM00240">
    <property type="entry name" value="FHA"/>
    <property type="match status" value="1"/>
</dbReference>
<dbReference type="EMBL" id="CP004078">
    <property type="protein sequence ID" value="AHV96106.1"/>
    <property type="molecule type" value="Genomic_DNA"/>
</dbReference>
<feature type="transmembrane region" description="Helical" evidence="2">
    <location>
        <begin position="330"/>
        <end position="348"/>
    </location>
</feature>
<dbReference type="PATRIC" id="fig|1268072.3.peg.1215"/>
<evidence type="ECO:0000313" key="5">
    <source>
        <dbReference type="Proteomes" id="UP000019772"/>
    </source>
</evidence>
<name>X4Z8R8_9BACL</name>
<organism evidence="4 5">
    <name type="scientific">Paenibacillus sabinae T27</name>
    <dbReference type="NCBI Taxonomy" id="1268072"/>
    <lineage>
        <taxon>Bacteria</taxon>
        <taxon>Bacillati</taxon>
        <taxon>Bacillota</taxon>
        <taxon>Bacilli</taxon>
        <taxon>Bacillales</taxon>
        <taxon>Paenibacillaceae</taxon>
        <taxon>Paenibacillus</taxon>
    </lineage>
</organism>
<proteinExistence type="predicted"/>
<evidence type="ECO:0000313" key="4">
    <source>
        <dbReference type="EMBL" id="AHV96106.1"/>
    </source>
</evidence>
<dbReference type="InterPro" id="IPR045962">
    <property type="entry name" value="DUF6382"/>
</dbReference>
<dbReference type="Pfam" id="PF19909">
    <property type="entry name" value="DUF6382"/>
    <property type="match status" value="1"/>
</dbReference>
<dbReference type="Gene3D" id="2.60.200.20">
    <property type="match status" value="1"/>
</dbReference>
<dbReference type="PROSITE" id="PS50006">
    <property type="entry name" value="FHA_DOMAIN"/>
    <property type="match status" value="1"/>
</dbReference>
<keyword evidence="2" id="KW-1133">Transmembrane helix</keyword>
<dbReference type="Proteomes" id="UP000019772">
    <property type="component" value="Chromosome"/>
</dbReference>
<dbReference type="InterPro" id="IPR000253">
    <property type="entry name" value="FHA_dom"/>
</dbReference>
<dbReference type="AlphaFoldDB" id="X4Z8R8"/>
<dbReference type="Pfam" id="PF00498">
    <property type="entry name" value="FHA"/>
    <property type="match status" value="1"/>
</dbReference>
<feature type="compositionally biased region" description="Basic and acidic residues" evidence="1">
    <location>
        <begin position="287"/>
        <end position="305"/>
    </location>
</feature>
<feature type="region of interest" description="Disordered" evidence="1">
    <location>
        <begin position="384"/>
        <end position="407"/>
    </location>
</feature>
<dbReference type="eggNOG" id="COG1716">
    <property type="taxonomic scope" value="Bacteria"/>
</dbReference>
<dbReference type="CDD" id="cd00060">
    <property type="entry name" value="FHA"/>
    <property type="match status" value="1"/>
</dbReference>
<evidence type="ECO:0000256" key="2">
    <source>
        <dbReference type="SAM" id="Phobius"/>
    </source>
</evidence>
<gene>
    <name evidence="4" type="ORF">PSAB_05850</name>
</gene>
<keyword evidence="2" id="KW-0812">Transmembrane</keyword>
<feature type="compositionally biased region" description="Polar residues" evidence="1">
    <location>
        <begin position="238"/>
        <end position="252"/>
    </location>
</feature>
<protein>
    <submittedName>
        <fullName evidence="4">FHA domain-containing protein</fullName>
    </submittedName>
</protein>
<sequence length="586" mass="65587">MFGLTRDFVQQDGIRMVLGGREGMPVSRLNPVQCRMLSSLTIPHHLRLFLKEVDLSVTLEYAVSGKKLLSHLLKGVRMTLDEFYGLLLQIAQGMEDGRLHMLHPGQYALHEDYIFIEGPLQRGKVYLTYVPLESVEPAQSLGESLKRLIMALMPSVGELKGDGVQRLLHYCGEDEFTVRGWKQLISELLTDGGDRQTAAHEETTAVAKPLMGTGGYPMERSLHETFPDKAVHKFADNGQKTPTQRVGPNVNNGFFGRSGSPADSPEASRDKASPLAEWMSGSSFFQGRREEDKREGDRERGCQEEDHMEPEAVSGTLQSRKDGHSPKKTYILLSCVLLDALLWKYLYLDHPGRLALILCGIATLLLIALNGLIWAGKLGADPVEEQEAEEEQDERGPEFGMSRGFGTLQPSIGRKREKLEGFQRFNPAPIDPNKRVMAEIHEFEWDGAEVEAAEDYPNAAVSDPATMLLSREQTPASEQMKLREGSVPYLERREEGSEKPEKIELNRTSFIIGRSPEVAQYTETSEGASRVHAEIFRSGGGYVLKDLDSRNGTRFQGEAMVPYKEYPLTDGDVFTIIKGNYTFYQR</sequence>
<evidence type="ECO:0000259" key="3">
    <source>
        <dbReference type="PROSITE" id="PS50006"/>
    </source>
</evidence>
<feature type="region of interest" description="Disordered" evidence="1">
    <location>
        <begin position="238"/>
        <end position="323"/>
    </location>
</feature>
<feature type="domain" description="FHA" evidence="3">
    <location>
        <begin position="510"/>
        <end position="560"/>
    </location>
</feature>
<dbReference type="KEGG" id="psab:PSAB_05850"/>
<dbReference type="STRING" id="1268072.PSAB_05850"/>
<dbReference type="HOGENOM" id="CLU_442640_0_0_9"/>
<keyword evidence="2" id="KW-0472">Membrane</keyword>
<feature type="compositionally biased region" description="Acidic residues" evidence="1">
    <location>
        <begin position="384"/>
        <end position="393"/>
    </location>
</feature>
<reference evidence="4 5" key="1">
    <citation type="journal article" date="2014" name="PLoS Genet.">
        <title>Comparative Genomic Analysis of N2-Fixing and Non-N2-Fixing Paenibacillus spp.: Organization, Evolution and Expression of the Nitrogen Fixation Genes.</title>
        <authorList>
            <person name="Xie J.B."/>
            <person name="Du Z."/>
            <person name="Bai L."/>
            <person name="Tian C."/>
            <person name="Zhang Y."/>
            <person name="Xie J.Y."/>
            <person name="Wang T."/>
            <person name="Liu X."/>
            <person name="Chen X."/>
            <person name="Cheng Q."/>
            <person name="Chen S."/>
            <person name="Li J."/>
        </authorList>
    </citation>
    <scope>NUCLEOTIDE SEQUENCE [LARGE SCALE GENOMIC DNA]</scope>
    <source>
        <strain evidence="4 5">T27</strain>
    </source>
</reference>
<feature type="transmembrane region" description="Helical" evidence="2">
    <location>
        <begin position="354"/>
        <end position="375"/>
    </location>
</feature>